<protein>
    <submittedName>
        <fullName evidence="12">YidC/Oxa1 family membrane protein insertase</fullName>
    </submittedName>
</protein>
<feature type="transmembrane region" description="Helical" evidence="10">
    <location>
        <begin position="141"/>
        <end position="159"/>
    </location>
</feature>
<dbReference type="NCBIfam" id="TIGR03592">
    <property type="entry name" value="yidC_oxa1_cterm"/>
    <property type="match status" value="1"/>
</dbReference>
<evidence type="ECO:0000256" key="2">
    <source>
        <dbReference type="ARBA" id="ARBA00022448"/>
    </source>
</evidence>
<evidence type="ECO:0000256" key="6">
    <source>
        <dbReference type="ARBA" id="ARBA00022989"/>
    </source>
</evidence>
<dbReference type="InterPro" id="IPR047196">
    <property type="entry name" value="YidC_ALB_C"/>
</dbReference>
<organism evidence="12 13">
    <name type="scientific">Peptostreptococcus equinus</name>
    <dbReference type="NCBI Taxonomy" id="3003601"/>
    <lineage>
        <taxon>Bacteria</taxon>
        <taxon>Bacillati</taxon>
        <taxon>Bacillota</taxon>
        <taxon>Clostridia</taxon>
        <taxon>Peptostreptococcales</taxon>
        <taxon>Peptostreptococcaceae</taxon>
        <taxon>Peptostreptococcus</taxon>
    </lineage>
</organism>
<feature type="transmembrane region" description="Helical" evidence="10">
    <location>
        <begin position="20"/>
        <end position="42"/>
    </location>
</feature>
<evidence type="ECO:0000256" key="8">
    <source>
        <dbReference type="ARBA" id="ARBA00023186"/>
    </source>
</evidence>
<evidence type="ECO:0000256" key="1">
    <source>
        <dbReference type="ARBA" id="ARBA00004651"/>
    </source>
</evidence>
<dbReference type="InterPro" id="IPR028055">
    <property type="entry name" value="YidC/Oxa/ALB_C"/>
</dbReference>
<comment type="subcellular location">
    <subcellularLocation>
        <location evidence="1">Cell membrane</location>
        <topology evidence="1">Multi-pass membrane protein</topology>
    </subcellularLocation>
    <subcellularLocation>
        <location evidence="9">Membrane</location>
        <topology evidence="9">Multi-pass membrane protein</topology>
    </subcellularLocation>
</comment>
<dbReference type="EMBL" id="CP114052">
    <property type="protein sequence ID" value="WAW14914.1"/>
    <property type="molecule type" value="Genomic_DNA"/>
</dbReference>
<dbReference type="Proteomes" id="UP001164187">
    <property type="component" value="Chromosome"/>
</dbReference>
<gene>
    <name evidence="12" type="ORF">O0R46_10060</name>
</gene>
<keyword evidence="13" id="KW-1185">Reference proteome</keyword>
<evidence type="ECO:0000256" key="9">
    <source>
        <dbReference type="RuleBase" id="RU003945"/>
    </source>
</evidence>
<feature type="transmembrane region" description="Helical" evidence="10">
    <location>
        <begin position="88"/>
        <end position="108"/>
    </location>
</feature>
<keyword evidence="4 9" id="KW-0812">Transmembrane</keyword>
<keyword evidence="7 10" id="KW-0472">Membrane</keyword>
<dbReference type="PANTHER" id="PTHR12428:SF65">
    <property type="entry name" value="CYTOCHROME C OXIDASE ASSEMBLY PROTEIN COX18, MITOCHONDRIAL"/>
    <property type="match status" value="1"/>
</dbReference>
<keyword evidence="2" id="KW-0813">Transport</keyword>
<dbReference type="PANTHER" id="PTHR12428">
    <property type="entry name" value="OXA1"/>
    <property type="match status" value="1"/>
</dbReference>
<evidence type="ECO:0000256" key="3">
    <source>
        <dbReference type="ARBA" id="ARBA00022475"/>
    </source>
</evidence>
<dbReference type="Pfam" id="PF02096">
    <property type="entry name" value="60KD_IMP"/>
    <property type="match status" value="1"/>
</dbReference>
<evidence type="ECO:0000256" key="10">
    <source>
        <dbReference type="SAM" id="Phobius"/>
    </source>
</evidence>
<evidence type="ECO:0000256" key="5">
    <source>
        <dbReference type="ARBA" id="ARBA00022927"/>
    </source>
</evidence>
<reference evidence="12" key="1">
    <citation type="submission" date="2022-12" db="EMBL/GenBank/DDBJ databases">
        <title>Peptostreptococcus.</title>
        <authorList>
            <person name="Lee S.H."/>
        </authorList>
    </citation>
    <scope>NUCLEOTIDE SEQUENCE</scope>
    <source>
        <strain evidence="12">CBA3647</strain>
    </source>
</reference>
<evidence type="ECO:0000313" key="12">
    <source>
        <dbReference type="EMBL" id="WAW14914.1"/>
    </source>
</evidence>
<name>A0ABY7JP25_9FIRM</name>
<keyword evidence="6 10" id="KW-1133">Transmembrane helix</keyword>
<feature type="domain" description="Membrane insertase YidC/Oxa/ALB C-terminal" evidence="11">
    <location>
        <begin position="22"/>
        <end position="209"/>
    </location>
</feature>
<proteinExistence type="inferred from homology"/>
<keyword evidence="3" id="KW-1003">Cell membrane</keyword>
<evidence type="ECO:0000256" key="7">
    <source>
        <dbReference type="ARBA" id="ARBA00023136"/>
    </source>
</evidence>
<evidence type="ECO:0000259" key="11">
    <source>
        <dbReference type="Pfam" id="PF02096"/>
    </source>
</evidence>
<keyword evidence="8" id="KW-0143">Chaperone</keyword>
<feature type="transmembrane region" description="Helical" evidence="10">
    <location>
        <begin position="171"/>
        <end position="196"/>
    </location>
</feature>
<evidence type="ECO:0000313" key="13">
    <source>
        <dbReference type="Proteomes" id="UP001164187"/>
    </source>
</evidence>
<dbReference type="RefSeq" id="WP_269311607.1">
    <property type="nucleotide sequence ID" value="NZ_CP114052.1"/>
</dbReference>
<accession>A0ABY7JP25</accession>
<sequence length="230" mass="26033">MGYIADLLGMALRAIYEMIGSYGLAIIVFTIIIKLILTPLTVKQTKSTFAMSEISPKIKEIQAKYKNKPEKQNEEIQKIYKESGVNPMAGCLPLLVQMPILFALFYVFREPLKHGVFDTKQAFDLANGSFLWFHSLVKPDIPLAILSGISGFFMQLVMTPKDQMQGPMKSMLYIMPAMSLFWGLTFPAALTLYWTISNLFSIVQFYVVTKPLKRKLEDGKSDKLNGRKAK</sequence>
<keyword evidence="5" id="KW-0653">Protein transport</keyword>
<dbReference type="InterPro" id="IPR001708">
    <property type="entry name" value="YidC/ALB3/OXA1/COX18"/>
</dbReference>
<dbReference type="CDD" id="cd20070">
    <property type="entry name" value="5TM_YidC_Alb3"/>
    <property type="match status" value="1"/>
</dbReference>
<comment type="similarity">
    <text evidence="9">Belongs to the OXA1/ALB3/YidC family.</text>
</comment>
<evidence type="ECO:0000256" key="4">
    <source>
        <dbReference type="ARBA" id="ARBA00022692"/>
    </source>
</evidence>